<evidence type="ECO:0000313" key="2">
    <source>
        <dbReference type="EMBL" id="KAK5612145.1"/>
    </source>
</evidence>
<feature type="region of interest" description="Disordered" evidence="1">
    <location>
        <begin position="150"/>
        <end position="180"/>
    </location>
</feature>
<evidence type="ECO:0000256" key="1">
    <source>
        <dbReference type="SAM" id="MobiDB-lite"/>
    </source>
</evidence>
<comment type="caution">
    <text evidence="2">The sequence shown here is derived from an EMBL/GenBank/DDBJ whole genome shotgun (WGS) entry which is preliminary data.</text>
</comment>
<feature type="compositionally biased region" description="Basic and acidic residues" evidence="1">
    <location>
        <begin position="152"/>
        <end position="165"/>
    </location>
</feature>
<protein>
    <submittedName>
        <fullName evidence="2">Uncharacterized protein</fullName>
    </submittedName>
</protein>
<gene>
    <name evidence="2" type="ORF">CRENBAI_024502</name>
</gene>
<dbReference type="EMBL" id="JAHHUM010001449">
    <property type="protein sequence ID" value="KAK5612145.1"/>
    <property type="molecule type" value="Genomic_DNA"/>
</dbReference>
<reference evidence="2 3" key="1">
    <citation type="submission" date="2021-06" db="EMBL/GenBank/DDBJ databases">
        <authorList>
            <person name="Palmer J.M."/>
        </authorList>
    </citation>
    <scope>NUCLEOTIDE SEQUENCE [LARGE SCALE GENOMIC DNA]</scope>
    <source>
        <strain evidence="2 3">MEX-2019</strain>
        <tissue evidence="2">Muscle</tissue>
    </source>
</reference>
<dbReference type="AlphaFoldDB" id="A0AAV9RTF1"/>
<proteinExistence type="predicted"/>
<accession>A0AAV9RTF1</accession>
<sequence>MVNGGNTVFVYRSGTVVYPSVGCCVFNTRYGPPLTLHQYRGRAVGWSAQACGGRVRDVSTSRKRDKGEEQGGVRRTLGEREAAGVHSVLRLLIYTLDESISTANYRKVRQVPVRGRLTLKWGGGCSNCGHCVKKHYICVEALCQEAPDGTDDTLHEGPQESRGGEIRVGTSREPMRAYTQ</sequence>
<keyword evidence="3" id="KW-1185">Reference proteome</keyword>
<name>A0AAV9RTF1_9TELE</name>
<dbReference type="Proteomes" id="UP001311232">
    <property type="component" value="Unassembled WGS sequence"/>
</dbReference>
<organism evidence="2 3">
    <name type="scientific">Crenichthys baileyi</name>
    <name type="common">White River springfish</name>
    <dbReference type="NCBI Taxonomy" id="28760"/>
    <lineage>
        <taxon>Eukaryota</taxon>
        <taxon>Metazoa</taxon>
        <taxon>Chordata</taxon>
        <taxon>Craniata</taxon>
        <taxon>Vertebrata</taxon>
        <taxon>Euteleostomi</taxon>
        <taxon>Actinopterygii</taxon>
        <taxon>Neopterygii</taxon>
        <taxon>Teleostei</taxon>
        <taxon>Neoteleostei</taxon>
        <taxon>Acanthomorphata</taxon>
        <taxon>Ovalentaria</taxon>
        <taxon>Atherinomorphae</taxon>
        <taxon>Cyprinodontiformes</taxon>
        <taxon>Goodeidae</taxon>
        <taxon>Crenichthys</taxon>
    </lineage>
</organism>
<evidence type="ECO:0000313" key="3">
    <source>
        <dbReference type="Proteomes" id="UP001311232"/>
    </source>
</evidence>